<gene>
    <name evidence="2" type="ORF">UABAM_02948</name>
</gene>
<dbReference type="KEGG" id="uam:UABAM_02948"/>
<organism evidence="2 3">
    <name type="scientific">Uabimicrobium amorphum</name>
    <dbReference type="NCBI Taxonomy" id="2596890"/>
    <lineage>
        <taxon>Bacteria</taxon>
        <taxon>Pseudomonadati</taxon>
        <taxon>Planctomycetota</taxon>
        <taxon>Candidatus Uabimicrobiia</taxon>
        <taxon>Candidatus Uabimicrobiales</taxon>
        <taxon>Candidatus Uabimicrobiaceae</taxon>
        <taxon>Candidatus Uabimicrobium</taxon>
    </lineage>
</organism>
<dbReference type="InterPro" id="IPR011659">
    <property type="entry name" value="WD40"/>
</dbReference>
<dbReference type="InterPro" id="IPR011042">
    <property type="entry name" value="6-blade_b-propeller_TolB-like"/>
</dbReference>
<dbReference type="SUPFAM" id="SSF82171">
    <property type="entry name" value="DPP6 N-terminal domain-like"/>
    <property type="match status" value="1"/>
</dbReference>
<dbReference type="AlphaFoldDB" id="A0A5S9IN49"/>
<protein>
    <submittedName>
        <fullName evidence="2">Protein TolB</fullName>
    </submittedName>
</protein>
<evidence type="ECO:0000256" key="1">
    <source>
        <dbReference type="ARBA" id="ARBA00009820"/>
    </source>
</evidence>
<dbReference type="OrthoDB" id="269409at2"/>
<dbReference type="RefSeq" id="WP_151968732.1">
    <property type="nucleotide sequence ID" value="NZ_AP019860.1"/>
</dbReference>
<dbReference type="EMBL" id="AP019860">
    <property type="protein sequence ID" value="BBM84587.1"/>
    <property type="molecule type" value="Genomic_DNA"/>
</dbReference>
<dbReference type="PANTHER" id="PTHR36842">
    <property type="entry name" value="PROTEIN TOLB HOMOLOG"/>
    <property type="match status" value="1"/>
</dbReference>
<comment type="similarity">
    <text evidence="1">Belongs to the TolB family.</text>
</comment>
<dbReference type="Gene3D" id="2.120.10.30">
    <property type="entry name" value="TolB, C-terminal domain"/>
    <property type="match status" value="1"/>
</dbReference>
<keyword evidence="3" id="KW-1185">Reference proteome</keyword>
<dbReference type="PANTHER" id="PTHR36842:SF1">
    <property type="entry name" value="PROTEIN TOLB"/>
    <property type="match status" value="1"/>
</dbReference>
<reference evidence="2 3" key="1">
    <citation type="submission" date="2019-08" db="EMBL/GenBank/DDBJ databases">
        <title>Complete genome sequence of Candidatus Uab amorphum.</title>
        <authorList>
            <person name="Shiratori T."/>
            <person name="Suzuki S."/>
            <person name="Kakizawa Y."/>
            <person name="Ishida K."/>
        </authorList>
    </citation>
    <scope>NUCLEOTIDE SEQUENCE [LARGE SCALE GENOMIC DNA]</scope>
    <source>
        <strain evidence="2 3">SRT547</strain>
    </source>
</reference>
<dbReference type="Pfam" id="PF07676">
    <property type="entry name" value="PD40"/>
    <property type="match status" value="3"/>
</dbReference>
<accession>A0A5S9IN49</accession>
<proteinExistence type="inferred from homology"/>
<evidence type="ECO:0000313" key="3">
    <source>
        <dbReference type="Proteomes" id="UP000326354"/>
    </source>
</evidence>
<dbReference type="Proteomes" id="UP000326354">
    <property type="component" value="Chromosome"/>
</dbReference>
<sequence>MAVHKIYIILFFLCGFIYAEMEPGIYFSRKGDNGFWSVHFYCFSDKSTTCVLQGEDCDYGTPACSPDGKYVAFTTNKRGRYDLVYFALNTKNDWKYTTNEANNSHPTWSADSKKIAYVSTRGQKTQIFVYDIHTKKEQCITSSFAIAGQPSWHPQHNKIAFCGNRDLAVYDGRNDIFIYDVSTDSYTKVTPGDDSIKESHPVWDFDGTLLFDQSNIEYIGGMPVAKDSFIVKYEKQQISTVAKGGKFYSYPATLPKTKNMVFLRHEAGFRFSIVYYENKRFITELTFGHTDRTPRFGYYFVK</sequence>
<name>A0A5S9IN49_UABAM</name>
<evidence type="ECO:0000313" key="2">
    <source>
        <dbReference type="EMBL" id="BBM84587.1"/>
    </source>
</evidence>